<evidence type="ECO:0000256" key="7">
    <source>
        <dbReference type="PIRSR" id="PIRSR602481-1"/>
    </source>
</evidence>
<keyword evidence="2" id="KW-0678">Repressor</keyword>
<evidence type="ECO:0000313" key="9">
    <source>
        <dbReference type="Proteomes" id="UP000186351"/>
    </source>
</evidence>
<dbReference type="GO" id="GO:0008270">
    <property type="term" value="F:zinc ion binding"/>
    <property type="evidence" value="ECO:0007669"/>
    <property type="project" value="TreeGrafter"/>
</dbReference>
<dbReference type="Proteomes" id="UP000186351">
    <property type="component" value="Chromosome"/>
</dbReference>
<dbReference type="InterPro" id="IPR036388">
    <property type="entry name" value="WH-like_DNA-bd_sf"/>
</dbReference>
<gene>
    <name evidence="8" type="ORF">A4V02_09460</name>
</gene>
<keyword evidence="4" id="KW-0805">Transcription regulation</keyword>
<dbReference type="RefSeq" id="WP_084274077.1">
    <property type="nucleotide sequence ID" value="NZ_CAJTCT010000002.1"/>
</dbReference>
<evidence type="ECO:0000256" key="3">
    <source>
        <dbReference type="ARBA" id="ARBA00022833"/>
    </source>
</evidence>
<evidence type="ECO:0000256" key="4">
    <source>
        <dbReference type="ARBA" id="ARBA00023015"/>
    </source>
</evidence>
<dbReference type="EMBL" id="CP015402">
    <property type="protein sequence ID" value="ANU63927.1"/>
    <property type="molecule type" value="Genomic_DNA"/>
</dbReference>
<evidence type="ECO:0000256" key="2">
    <source>
        <dbReference type="ARBA" id="ARBA00022491"/>
    </source>
</evidence>
<comment type="cofactor">
    <cofactor evidence="7">
        <name>Zn(2+)</name>
        <dbReference type="ChEBI" id="CHEBI:29105"/>
    </cofactor>
    <text evidence="7">Binds 1 zinc ion per subunit.</text>
</comment>
<feature type="binding site" evidence="7">
    <location>
        <position position="142"/>
    </location>
    <ligand>
        <name>Zn(2+)</name>
        <dbReference type="ChEBI" id="CHEBI:29105"/>
    </ligand>
</feature>
<dbReference type="GeneID" id="65537094"/>
<evidence type="ECO:0000256" key="1">
    <source>
        <dbReference type="ARBA" id="ARBA00007957"/>
    </source>
</evidence>
<dbReference type="GO" id="GO:0003700">
    <property type="term" value="F:DNA-binding transcription factor activity"/>
    <property type="evidence" value="ECO:0007669"/>
    <property type="project" value="InterPro"/>
</dbReference>
<dbReference type="KEGG" id="pary:A4V02_09460"/>
<dbReference type="STRING" id="1796646.A4V02_09460"/>
<keyword evidence="3 7" id="KW-0862">Zinc</keyword>
<dbReference type="Pfam" id="PF01475">
    <property type="entry name" value="FUR"/>
    <property type="match status" value="1"/>
</dbReference>
<dbReference type="PANTHER" id="PTHR33202:SF8">
    <property type="entry name" value="PEROXIDE-RESPONSIVE REPRESSOR PERR"/>
    <property type="match status" value="1"/>
</dbReference>
<feature type="binding site" evidence="7">
    <location>
        <position position="139"/>
    </location>
    <ligand>
        <name>Zn(2+)</name>
        <dbReference type="ChEBI" id="CHEBI:29105"/>
    </ligand>
</feature>
<dbReference type="SUPFAM" id="SSF46785">
    <property type="entry name" value="Winged helix' DNA-binding domain"/>
    <property type="match status" value="1"/>
</dbReference>
<dbReference type="Gene3D" id="1.10.10.10">
    <property type="entry name" value="Winged helix-like DNA-binding domain superfamily/Winged helix DNA-binding domain"/>
    <property type="match status" value="1"/>
</dbReference>
<keyword evidence="7" id="KW-0479">Metal-binding</keyword>
<accession>A0A1Z2XHR8</accession>
<dbReference type="GO" id="GO:1900376">
    <property type="term" value="P:regulation of secondary metabolite biosynthetic process"/>
    <property type="evidence" value="ECO:0007669"/>
    <property type="project" value="TreeGrafter"/>
</dbReference>
<dbReference type="InterPro" id="IPR002481">
    <property type="entry name" value="FUR"/>
</dbReference>
<name>A0A1B1SAV6_9BACT</name>
<dbReference type="InterPro" id="IPR036390">
    <property type="entry name" value="WH_DNA-bd_sf"/>
</dbReference>
<dbReference type="GO" id="GO:0000976">
    <property type="term" value="F:transcription cis-regulatory region binding"/>
    <property type="evidence" value="ECO:0007669"/>
    <property type="project" value="TreeGrafter"/>
</dbReference>
<accession>A0A1B1SAV6</accession>
<dbReference type="OrthoDB" id="594893at2"/>
<keyword evidence="9" id="KW-1185">Reference proteome</keyword>
<feature type="binding site" evidence="7">
    <location>
        <position position="106"/>
    </location>
    <ligand>
        <name>Zn(2+)</name>
        <dbReference type="ChEBI" id="CHEBI:29105"/>
    </ligand>
</feature>
<dbReference type="GO" id="GO:0045892">
    <property type="term" value="P:negative regulation of DNA-templated transcription"/>
    <property type="evidence" value="ECO:0007669"/>
    <property type="project" value="TreeGrafter"/>
</dbReference>
<keyword evidence="6" id="KW-0804">Transcription</keyword>
<dbReference type="Gene3D" id="3.30.1490.190">
    <property type="match status" value="1"/>
</dbReference>
<dbReference type="PANTHER" id="PTHR33202">
    <property type="entry name" value="ZINC UPTAKE REGULATION PROTEIN"/>
    <property type="match status" value="1"/>
</dbReference>
<feature type="binding site" evidence="7">
    <location>
        <position position="103"/>
    </location>
    <ligand>
        <name>Zn(2+)</name>
        <dbReference type="ChEBI" id="CHEBI:29105"/>
    </ligand>
</feature>
<reference evidence="9" key="1">
    <citation type="submission" date="2016-04" db="EMBL/GenBank/DDBJ databases">
        <title>Complete Genome Sequences of Twelve Strains of a Stable Defined Moderately Diverse Mouse Microbiota 2 (sDMDMm2).</title>
        <authorList>
            <person name="Uchimura Y."/>
            <person name="Wyss M."/>
            <person name="Brugiroux S."/>
            <person name="Limenitakis J.P."/>
            <person name="Stecher B."/>
            <person name="McCoy K.D."/>
            <person name="Macpherson A.J."/>
        </authorList>
    </citation>
    <scope>NUCLEOTIDE SEQUENCE [LARGE SCALE GENOMIC DNA]</scope>
    <source>
        <strain evidence="9">YL27</strain>
    </source>
</reference>
<keyword evidence="5" id="KW-0238">DNA-binding</keyword>
<evidence type="ECO:0000256" key="6">
    <source>
        <dbReference type="ARBA" id="ARBA00023163"/>
    </source>
</evidence>
<evidence type="ECO:0000313" key="8">
    <source>
        <dbReference type="EMBL" id="ANU63927.1"/>
    </source>
</evidence>
<proteinExistence type="inferred from homology"/>
<dbReference type="CDD" id="cd07153">
    <property type="entry name" value="Fur_like"/>
    <property type="match status" value="1"/>
</dbReference>
<evidence type="ECO:0008006" key="10">
    <source>
        <dbReference type="Google" id="ProtNLM"/>
    </source>
</evidence>
<dbReference type="InterPro" id="IPR043135">
    <property type="entry name" value="Fur_C"/>
</dbReference>
<evidence type="ECO:0000256" key="5">
    <source>
        <dbReference type="ARBA" id="ARBA00023125"/>
    </source>
</evidence>
<organism evidence="8 9">
    <name type="scientific">Muribaculum intestinale</name>
    <dbReference type="NCBI Taxonomy" id="1796646"/>
    <lineage>
        <taxon>Bacteria</taxon>
        <taxon>Pseudomonadati</taxon>
        <taxon>Bacteroidota</taxon>
        <taxon>Bacteroidia</taxon>
        <taxon>Bacteroidales</taxon>
        <taxon>Muribaculaceae</taxon>
        <taxon>Muribaculum</taxon>
    </lineage>
</organism>
<protein>
    <recommendedName>
        <fullName evidence="10">Transcriptional repressor</fullName>
    </recommendedName>
</protein>
<sequence>MSLTESYTLLSPSRLTEMMHNAGVRPSVQRIAVLSHIANLRRHPTADEIYTDLVEEFPSMSRTTVYNSLHALTSGRLVKELEIESGNRHYDFALQPPHGHFICRRCGRITDVEIPDGIELSLMPGFRADSMDVYFKGICKDCTE</sequence>
<comment type="similarity">
    <text evidence="1">Belongs to the Fur family.</text>
</comment>
<dbReference type="AlphaFoldDB" id="A0A1B1SAV6"/>